<protein>
    <submittedName>
        <fullName evidence="5">GNAT family N-acetyltransferase</fullName>
    </submittedName>
</protein>
<dbReference type="SUPFAM" id="SSF55729">
    <property type="entry name" value="Acyl-CoA N-acyltransferases (Nat)"/>
    <property type="match status" value="1"/>
</dbReference>
<comment type="similarity">
    <text evidence="3">Belongs to the acetyltransferase family. RimJ subfamily.</text>
</comment>
<comment type="caution">
    <text evidence="5">The sequence shown here is derived from an EMBL/GenBank/DDBJ whole genome shotgun (WGS) entry which is preliminary data.</text>
</comment>
<evidence type="ECO:0000256" key="3">
    <source>
        <dbReference type="ARBA" id="ARBA00038502"/>
    </source>
</evidence>
<keyword evidence="1" id="KW-0808">Transferase</keyword>
<feature type="domain" description="N-acetyltransferase" evidence="4">
    <location>
        <begin position="15"/>
        <end position="180"/>
    </location>
</feature>
<dbReference type="GO" id="GO:0005737">
    <property type="term" value="C:cytoplasm"/>
    <property type="evidence" value="ECO:0007669"/>
    <property type="project" value="TreeGrafter"/>
</dbReference>
<dbReference type="InterPro" id="IPR016181">
    <property type="entry name" value="Acyl_CoA_acyltransferase"/>
</dbReference>
<evidence type="ECO:0000313" key="6">
    <source>
        <dbReference type="Proteomes" id="UP000824159"/>
    </source>
</evidence>
<dbReference type="EMBL" id="DVLX01000026">
    <property type="protein sequence ID" value="HIT99032.1"/>
    <property type="molecule type" value="Genomic_DNA"/>
</dbReference>
<dbReference type="InterPro" id="IPR051531">
    <property type="entry name" value="N-acetyltransferase"/>
</dbReference>
<dbReference type="Gene3D" id="3.40.630.30">
    <property type="match status" value="1"/>
</dbReference>
<dbReference type="PANTHER" id="PTHR43792">
    <property type="entry name" value="GNAT FAMILY, PUTATIVE (AFU_ORTHOLOGUE AFUA_3G00765)-RELATED-RELATED"/>
    <property type="match status" value="1"/>
</dbReference>
<sequence>MIRKIKVPQLETKRLILRTWKKSDAKDLYSYAKNPAVGPRAGWKPHESEAESRKIIGEVFLQNTVWAIVWKESGAVIGSVGFQEDKFRPGVHSMEMGYSLSEEFWGRGIMTEAALEVLDYGFEYMRLYIISITTGEENTASRRVIEKCGFSYEGTLRKAYKVYDGSIRDIRCYSMFRDEYEKNRGK</sequence>
<dbReference type="Proteomes" id="UP000824159">
    <property type="component" value="Unassembled WGS sequence"/>
</dbReference>
<dbReference type="GO" id="GO:0008999">
    <property type="term" value="F:protein-N-terminal-alanine acetyltransferase activity"/>
    <property type="evidence" value="ECO:0007669"/>
    <property type="project" value="TreeGrafter"/>
</dbReference>
<gene>
    <name evidence="5" type="ORF">IAD12_02120</name>
</gene>
<proteinExistence type="inferred from homology"/>
<keyword evidence="2" id="KW-0012">Acyltransferase</keyword>
<name>A0A9D1KUH4_9FIRM</name>
<evidence type="ECO:0000256" key="1">
    <source>
        <dbReference type="ARBA" id="ARBA00022679"/>
    </source>
</evidence>
<evidence type="ECO:0000313" key="5">
    <source>
        <dbReference type="EMBL" id="HIT99032.1"/>
    </source>
</evidence>
<accession>A0A9D1KUH4</accession>
<dbReference type="AlphaFoldDB" id="A0A9D1KUH4"/>
<reference evidence="5" key="1">
    <citation type="submission" date="2020-10" db="EMBL/GenBank/DDBJ databases">
        <authorList>
            <person name="Gilroy R."/>
        </authorList>
    </citation>
    <scope>NUCLEOTIDE SEQUENCE</scope>
    <source>
        <strain evidence="5">CHK176-22527</strain>
    </source>
</reference>
<dbReference type="Pfam" id="PF13302">
    <property type="entry name" value="Acetyltransf_3"/>
    <property type="match status" value="1"/>
</dbReference>
<evidence type="ECO:0000259" key="4">
    <source>
        <dbReference type="PROSITE" id="PS51186"/>
    </source>
</evidence>
<dbReference type="PANTHER" id="PTHR43792:SF8">
    <property type="entry name" value="[RIBOSOMAL PROTEIN US5]-ALANINE N-ACETYLTRANSFERASE"/>
    <property type="match status" value="1"/>
</dbReference>
<evidence type="ECO:0000256" key="2">
    <source>
        <dbReference type="ARBA" id="ARBA00023315"/>
    </source>
</evidence>
<dbReference type="PROSITE" id="PS51186">
    <property type="entry name" value="GNAT"/>
    <property type="match status" value="1"/>
</dbReference>
<dbReference type="InterPro" id="IPR000182">
    <property type="entry name" value="GNAT_dom"/>
</dbReference>
<organism evidence="5 6">
    <name type="scientific">Candidatus Allocopromorpha excrementavium</name>
    <dbReference type="NCBI Taxonomy" id="2840741"/>
    <lineage>
        <taxon>Bacteria</taxon>
        <taxon>Bacillati</taxon>
        <taxon>Bacillota</taxon>
        <taxon>Clostridia</taxon>
        <taxon>Eubacteriales</taxon>
        <taxon>Eubacteriaceae</taxon>
        <taxon>Eubacteriaceae incertae sedis</taxon>
        <taxon>Candidatus Allocopromorpha</taxon>
    </lineage>
</organism>
<reference evidence="5" key="2">
    <citation type="journal article" date="2021" name="PeerJ">
        <title>Extensive microbial diversity within the chicken gut microbiome revealed by metagenomics and culture.</title>
        <authorList>
            <person name="Gilroy R."/>
            <person name="Ravi A."/>
            <person name="Getino M."/>
            <person name="Pursley I."/>
            <person name="Horton D.L."/>
            <person name="Alikhan N.F."/>
            <person name="Baker D."/>
            <person name="Gharbi K."/>
            <person name="Hall N."/>
            <person name="Watson M."/>
            <person name="Adriaenssens E.M."/>
            <person name="Foster-Nyarko E."/>
            <person name="Jarju S."/>
            <person name="Secka A."/>
            <person name="Antonio M."/>
            <person name="Oren A."/>
            <person name="Chaudhuri R.R."/>
            <person name="La Ragione R."/>
            <person name="Hildebrand F."/>
            <person name="Pallen M.J."/>
        </authorList>
    </citation>
    <scope>NUCLEOTIDE SEQUENCE</scope>
    <source>
        <strain evidence="5">CHK176-22527</strain>
    </source>
</reference>